<sequence>MKEYVVVDGYNVINGWPDLKKLAEENLEEARIELIDRMAEYRSFRGIKVIVVFDAHLVKGSMEKNDKIKGVEIVYTKEKQTADSYIEKLIPQLTVKKRVAVVTNDWTEQQMILGGGATRISVRELILDYQATKTNIHQKTEMMQQQRDSLWNRIDPKILEKLEKFRRRS</sequence>
<evidence type="ECO:0000313" key="1">
    <source>
        <dbReference type="EMBL" id="SDL26628.1"/>
    </source>
</evidence>
<accession>A0A1G9IMY2</accession>
<evidence type="ECO:0008006" key="3">
    <source>
        <dbReference type="Google" id="ProtNLM"/>
    </source>
</evidence>
<dbReference type="Pfam" id="PF05991">
    <property type="entry name" value="NYN_YacP"/>
    <property type="match status" value="1"/>
</dbReference>
<organism evidence="1 2">
    <name type="scientific">Natronincola ferrireducens</name>
    <dbReference type="NCBI Taxonomy" id="393762"/>
    <lineage>
        <taxon>Bacteria</taxon>
        <taxon>Bacillati</taxon>
        <taxon>Bacillota</taxon>
        <taxon>Clostridia</taxon>
        <taxon>Peptostreptococcales</taxon>
        <taxon>Natronincolaceae</taxon>
        <taxon>Natronincola</taxon>
    </lineage>
</organism>
<dbReference type="RefSeq" id="WP_090554894.1">
    <property type="nucleotide sequence ID" value="NZ_FNFP01000012.1"/>
</dbReference>
<dbReference type="Proteomes" id="UP000198718">
    <property type="component" value="Unassembled WGS sequence"/>
</dbReference>
<protein>
    <recommendedName>
        <fullName evidence="3">NYN domain-containing protein</fullName>
    </recommendedName>
</protein>
<evidence type="ECO:0000313" key="2">
    <source>
        <dbReference type="Proteomes" id="UP000198718"/>
    </source>
</evidence>
<dbReference type="STRING" id="393762.SAMN05660472_02902"/>
<dbReference type="PANTHER" id="PTHR34547:SF1">
    <property type="entry name" value="YACP-LIKE NYN DOMAIN PROTEIN"/>
    <property type="match status" value="1"/>
</dbReference>
<gene>
    <name evidence="1" type="ORF">SAMN05660472_02902</name>
</gene>
<dbReference type="OrthoDB" id="9792160at2"/>
<reference evidence="1 2" key="1">
    <citation type="submission" date="2016-10" db="EMBL/GenBank/DDBJ databases">
        <authorList>
            <person name="de Groot N.N."/>
        </authorList>
    </citation>
    <scope>NUCLEOTIDE SEQUENCE [LARGE SCALE GENOMIC DNA]</scope>
    <source>
        <strain evidence="1 2">DSM 18346</strain>
    </source>
</reference>
<dbReference type="AlphaFoldDB" id="A0A1G9IMY2"/>
<proteinExistence type="predicted"/>
<dbReference type="PANTHER" id="PTHR34547">
    <property type="entry name" value="YACP-LIKE NYN DOMAIN PROTEIN"/>
    <property type="match status" value="1"/>
</dbReference>
<dbReference type="EMBL" id="FNFP01000012">
    <property type="protein sequence ID" value="SDL26628.1"/>
    <property type="molecule type" value="Genomic_DNA"/>
</dbReference>
<dbReference type="InterPro" id="IPR010298">
    <property type="entry name" value="YacP-like"/>
</dbReference>
<name>A0A1G9IMY2_9FIRM</name>
<keyword evidence="2" id="KW-1185">Reference proteome</keyword>
<dbReference type="CDD" id="cd10912">
    <property type="entry name" value="PIN_YacP-like"/>
    <property type="match status" value="1"/>
</dbReference>